<protein>
    <recommendedName>
        <fullName evidence="1">Tetratrico peptide repeat group 5 domain-containing protein</fullName>
    </recommendedName>
</protein>
<reference evidence="3" key="1">
    <citation type="journal article" date="2019" name="Int. J. Syst. Evol. Microbiol.">
        <title>The Global Catalogue of Microorganisms (GCM) 10K type strain sequencing project: providing services to taxonomists for standard genome sequencing and annotation.</title>
        <authorList>
            <consortium name="The Broad Institute Genomics Platform"/>
            <consortium name="The Broad Institute Genome Sequencing Center for Infectious Disease"/>
            <person name="Wu L."/>
            <person name="Ma J."/>
        </authorList>
    </citation>
    <scope>NUCLEOTIDE SEQUENCE [LARGE SCALE GENOMIC DNA]</scope>
    <source>
        <strain evidence="3">CGMCC 1.15420</strain>
    </source>
</reference>
<evidence type="ECO:0000313" key="3">
    <source>
        <dbReference type="Proteomes" id="UP000608420"/>
    </source>
</evidence>
<dbReference type="Pfam" id="PF13174">
    <property type="entry name" value="TPR_6"/>
    <property type="match status" value="1"/>
</dbReference>
<dbReference type="Gene3D" id="1.25.40.10">
    <property type="entry name" value="Tetratricopeptide repeat domain"/>
    <property type="match status" value="1"/>
</dbReference>
<sequence length="160" mass="18316">MDTSLQAAISLREAGKHAEARELLLKLEESSPQDPRLLFQLAWVHDVMGLEREAIPYYERALSLGLAGEARRRALLGLGSTYRTLGMYRESGEIFAAAIAEFPEAREFKVFYAMTLYNLQQYETAMKLLLIELAETSQDQGIQDYRRAIRFYAGRLDEIF</sequence>
<proteinExistence type="predicted"/>
<organism evidence="2 3">
    <name type="scientific">Paenibacillus aceti</name>
    <dbReference type="NCBI Taxonomy" id="1820010"/>
    <lineage>
        <taxon>Bacteria</taxon>
        <taxon>Bacillati</taxon>
        <taxon>Bacillota</taxon>
        <taxon>Bacilli</taxon>
        <taxon>Bacillales</taxon>
        <taxon>Paenibacillaceae</taxon>
        <taxon>Paenibacillus</taxon>
    </lineage>
</organism>
<dbReference type="SUPFAM" id="SSF48452">
    <property type="entry name" value="TPR-like"/>
    <property type="match status" value="1"/>
</dbReference>
<dbReference type="InterPro" id="IPR011990">
    <property type="entry name" value="TPR-like_helical_dom_sf"/>
</dbReference>
<comment type="caution">
    <text evidence="2">The sequence shown here is derived from an EMBL/GenBank/DDBJ whole genome shotgun (WGS) entry which is preliminary data.</text>
</comment>
<dbReference type="InterPro" id="IPR041656">
    <property type="entry name" value="TPR_5"/>
</dbReference>
<dbReference type="Proteomes" id="UP000608420">
    <property type="component" value="Unassembled WGS sequence"/>
</dbReference>
<feature type="domain" description="Tetratrico peptide repeat group 5" evidence="1">
    <location>
        <begin position="37"/>
        <end position="155"/>
    </location>
</feature>
<accession>A0ABQ1VSB9</accession>
<dbReference type="RefSeq" id="WP_120462043.1">
    <property type="nucleotide sequence ID" value="NZ_BMIW01000008.1"/>
</dbReference>
<keyword evidence="3" id="KW-1185">Reference proteome</keyword>
<evidence type="ECO:0000313" key="2">
    <source>
        <dbReference type="EMBL" id="GGF95074.1"/>
    </source>
</evidence>
<name>A0ABQ1VSB9_9BACL</name>
<dbReference type="Pfam" id="PF12688">
    <property type="entry name" value="TPR_5"/>
    <property type="match status" value="1"/>
</dbReference>
<gene>
    <name evidence="2" type="ORF">GCM10010913_15790</name>
</gene>
<dbReference type="InterPro" id="IPR019734">
    <property type="entry name" value="TPR_rpt"/>
</dbReference>
<dbReference type="EMBL" id="BMIW01000008">
    <property type="protein sequence ID" value="GGF95074.1"/>
    <property type="molecule type" value="Genomic_DNA"/>
</dbReference>
<evidence type="ECO:0000259" key="1">
    <source>
        <dbReference type="Pfam" id="PF12688"/>
    </source>
</evidence>